<organism evidence="3 4">
    <name type="scientific">Lepraria finkii</name>
    <dbReference type="NCBI Taxonomy" id="1340010"/>
    <lineage>
        <taxon>Eukaryota</taxon>
        <taxon>Fungi</taxon>
        <taxon>Dikarya</taxon>
        <taxon>Ascomycota</taxon>
        <taxon>Pezizomycotina</taxon>
        <taxon>Lecanoromycetes</taxon>
        <taxon>OSLEUM clade</taxon>
        <taxon>Lecanoromycetidae</taxon>
        <taxon>Lecanorales</taxon>
        <taxon>Lecanorineae</taxon>
        <taxon>Stereocaulaceae</taxon>
        <taxon>Lepraria</taxon>
    </lineage>
</organism>
<feature type="coiled-coil region" evidence="1">
    <location>
        <begin position="426"/>
        <end position="474"/>
    </location>
</feature>
<feature type="region of interest" description="Disordered" evidence="2">
    <location>
        <begin position="116"/>
        <end position="150"/>
    </location>
</feature>
<feature type="compositionally biased region" description="Basic and acidic residues" evidence="2">
    <location>
        <begin position="41"/>
        <end position="53"/>
    </location>
</feature>
<evidence type="ECO:0000313" key="4">
    <source>
        <dbReference type="Proteomes" id="UP001590951"/>
    </source>
</evidence>
<reference evidence="3 4" key="1">
    <citation type="submission" date="2024-09" db="EMBL/GenBank/DDBJ databases">
        <title>Rethinking Asexuality: The Enigmatic Case of Functional Sexual Genes in Lepraria (Stereocaulaceae).</title>
        <authorList>
            <person name="Doellman M."/>
            <person name="Sun Y."/>
            <person name="Barcenas-Pena A."/>
            <person name="Lumbsch H.T."/>
            <person name="Grewe F."/>
        </authorList>
    </citation>
    <scope>NUCLEOTIDE SEQUENCE [LARGE SCALE GENOMIC DNA]</scope>
    <source>
        <strain evidence="3 4">Grewe 0041</strain>
    </source>
</reference>
<protein>
    <submittedName>
        <fullName evidence="3">Uncharacterized protein</fullName>
    </submittedName>
</protein>
<keyword evidence="4" id="KW-1185">Reference proteome</keyword>
<keyword evidence="1" id="KW-0175">Coiled coil</keyword>
<feature type="region of interest" description="Disordered" evidence="2">
    <location>
        <begin position="948"/>
        <end position="982"/>
    </location>
</feature>
<dbReference type="Proteomes" id="UP001590951">
    <property type="component" value="Unassembled WGS sequence"/>
</dbReference>
<gene>
    <name evidence="3" type="ORF">ABVK25_009843</name>
</gene>
<feature type="coiled-coil region" evidence="1">
    <location>
        <begin position="617"/>
        <end position="756"/>
    </location>
</feature>
<feature type="region of interest" description="Disordered" evidence="2">
    <location>
        <begin position="884"/>
        <end position="913"/>
    </location>
</feature>
<feature type="compositionally biased region" description="Polar residues" evidence="2">
    <location>
        <begin position="1094"/>
        <end position="1112"/>
    </location>
</feature>
<name>A0ABR4AW09_9LECA</name>
<feature type="region of interest" description="Disordered" evidence="2">
    <location>
        <begin position="1"/>
        <end position="59"/>
    </location>
</feature>
<evidence type="ECO:0000256" key="1">
    <source>
        <dbReference type="SAM" id="Coils"/>
    </source>
</evidence>
<proteinExistence type="predicted"/>
<comment type="caution">
    <text evidence="3">The sequence shown here is derived from an EMBL/GenBank/DDBJ whole genome shotgun (WGS) entry which is preliminary data.</text>
</comment>
<feature type="compositionally biased region" description="Polar residues" evidence="2">
    <location>
        <begin position="1015"/>
        <end position="1044"/>
    </location>
</feature>
<feature type="compositionally biased region" description="Basic and acidic residues" evidence="2">
    <location>
        <begin position="1117"/>
        <end position="1137"/>
    </location>
</feature>
<feature type="compositionally biased region" description="Polar residues" evidence="2">
    <location>
        <begin position="121"/>
        <end position="150"/>
    </location>
</feature>
<sequence length="1137" mass="126751">MAVTSAAPTLERSTLEDSRALDDQWRQIDDDEEWSSQLKLSNDHGDRNPEPTDHLSQQAPMKLNLLTRPVSSHVDLDAGFSFAKAKPKQCLDFSREPKQNTAAHANDVSNLLPPATEKMLSRNSPPTSNVTEPAQDTGTATNPSKEASNKVTVRAVPFPNIHSTISFEHASTTGGATAPTGPPPSKLPTNDVSMSAGNTPVRSDFNEVNSTHQQYTQDSAYPNRPPDMHYALGYPPNEVMSTSHHLQNAPRKPAIKAPRVARTAVPGASRVTKNRKKKVTGVPRNNAAFQPLPAAEDSNEEMFFLLMNRVRQDRRESEAKDAALETSNRQCQMLAALNDDLDARLHDVSRLCSEKEAQLSKIKAAKPGWETKIRKLSEYVKGLTNDHNRLRDDARDVREQSGEILKEKKCLHDALQEVSQTTTEQHKKSRKLVTEARHDLEILEQKVQHQQSDLRNKQELLVAEQERNLQLEGQISEFAAGAASQEHLAELLLGHRDTITRKIDKLLEKTEIFRAATPAESQDQLRPMLEQCLTVLQNLQSSDAAKPENYEKLQDSMRGYFDSIIRSTEICAHNTTITEAGHQQLASLMEEQLRDLRSNLASDTAFSEQVMDLREVKATLRERLQGTNSALRDARIESIALKQKAEDQQRKLITLETDLAKTRQLTENPVTLLRLQDLDSHNKALQQKITSLQTKAASLSTQLQQRVEDAQGLNDSFVSAQAQIQEARRETEAVRKEKLESERHALQQNEETKRTLLNAASIELANVKSEHLSTIQQIKARKSPADDKLSHVTKQFIILQGEKEKVDKEASMMKLSLDGLQKERQHETAFAERLRARVAELEKQNIKQATSNKRIQHELDATNQDVNTKVDYTKHLQSRENKLQALQKKKPQKPPTRTEPSPSSQSPSRSKHFTKPLPAVVEDSQPSGYPVSTTPIDVEEASQPITEDDLKDFWPDTPAAWTEGRKVPSPSLQQSGNKSSRKIQICPPLKDLLKNGRSALSETIQLNGASGGNLQGSASTLSSNHELATTVKPSSQAGQLQRPRQGSAIMARGSAKGAREGKRNASRAGLNDSSKVAVSKRTKSSVARPATVVADSQSPVHPLSSRTRMQTKITKRNTKDDQMKNRFSQELRRSEDR</sequence>
<evidence type="ECO:0000256" key="2">
    <source>
        <dbReference type="SAM" id="MobiDB-lite"/>
    </source>
</evidence>
<feature type="region of interest" description="Disordered" evidence="2">
    <location>
        <begin position="1007"/>
        <end position="1137"/>
    </location>
</feature>
<feature type="compositionally biased region" description="Basic and acidic residues" evidence="2">
    <location>
        <begin position="13"/>
        <end position="28"/>
    </location>
</feature>
<accession>A0ABR4AW09</accession>
<dbReference type="EMBL" id="JBHFEH010000056">
    <property type="protein sequence ID" value="KAL2049859.1"/>
    <property type="molecule type" value="Genomic_DNA"/>
</dbReference>
<feature type="compositionally biased region" description="Low complexity" evidence="2">
    <location>
        <begin position="898"/>
        <end position="908"/>
    </location>
</feature>
<evidence type="ECO:0000313" key="3">
    <source>
        <dbReference type="EMBL" id="KAL2049859.1"/>
    </source>
</evidence>